<gene>
    <name evidence="2" type="ORF">NCTC8081_03478</name>
</gene>
<accession>A0A2X3IPD7</accession>
<feature type="transmembrane region" description="Helical" evidence="1">
    <location>
        <begin position="51"/>
        <end position="69"/>
    </location>
</feature>
<dbReference type="RefSeq" id="WP_111946711.1">
    <property type="nucleotide sequence ID" value="NZ_CABPRN010000012.1"/>
</dbReference>
<evidence type="ECO:0000313" key="2">
    <source>
        <dbReference type="EMBL" id="SQC85681.1"/>
    </source>
</evidence>
<keyword evidence="1" id="KW-0812">Transmembrane</keyword>
<feature type="transmembrane region" description="Helical" evidence="1">
    <location>
        <begin position="75"/>
        <end position="93"/>
    </location>
</feature>
<protein>
    <submittedName>
        <fullName evidence="2">Uncharacterized protein</fullName>
    </submittedName>
</protein>
<reference evidence="2 3" key="1">
    <citation type="submission" date="2018-06" db="EMBL/GenBank/DDBJ databases">
        <authorList>
            <consortium name="Pathogen Informatics"/>
            <person name="Doyle S."/>
        </authorList>
    </citation>
    <scope>NUCLEOTIDE SEQUENCE [LARGE SCALE GENOMIC DNA]</scope>
    <source>
        <strain evidence="2 3">NCTC8081</strain>
    </source>
</reference>
<evidence type="ECO:0000256" key="1">
    <source>
        <dbReference type="SAM" id="Phobius"/>
    </source>
</evidence>
<sequence length="171" mass="20490">MNYVDIFLIIIMCIVNTIFLYKVIRSKKNLSMNSYTIISLGSSNDKIMDKLIIPYLFFNYILILLYIVISEFFLIFLIIYMPIMFLSLPIIYVSNDYIGILVRGVDTRNIDFIEINVHVEYIEVVFKYKNEVYKKLKYRLSILRKNKDVEVNKFIDTLKEYGYKIYVKTFN</sequence>
<dbReference type="AlphaFoldDB" id="A0A2X3IPD7"/>
<name>A0A2X3IPD7_CLOPF</name>
<feature type="transmembrane region" description="Helical" evidence="1">
    <location>
        <begin position="6"/>
        <end position="24"/>
    </location>
</feature>
<organism evidence="2 3">
    <name type="scientific">Clostridium perfringens</name>
    <dbReference type="NCBI Taxonomy" id="1502"/>
    <lineage>
        <taxon>Bacteria</taxon>
        <taxon>Bacillati</taxon>
        <taxon>Bacillota</taxon>
        <taxon>Clostridia</taxon>
        <taxon>Eubacteriales</taxon>
        <taxon>Clostridiaceae</taxon>
        <taxon>Clostridium</taxon>
    </lineage>
</organism>
<evidence type="ECO:0000313" key="3">
    <source>
        <dbReference type="Proteomes" id="UP000250234"/>
    </source>
</evidence>
<keyword evidence="1" id="KW-0472">Membrane</keyword>
<proteinExistence type="predicted"/>
<dbReference type="Proteomes" id="UP000250234">
    <property type="component" value="Unassembled WGS sequence"/>
</dbReference>
<keyword evidence="1" id="KW-1133">Transmembrane helix</keyword>
<dbReference type="EMBL" id="UAWO01000012">
    <property type="protein sequence ID" value="SQC85681.1"/>
    <property type="molecule type" value="Genomic_DNA"/>
</dbReference>